<reference evidence="3" key="1">
    <citation type="submission" date="2017-08" db="EMBL/GenBank/DDBJ databases">
        <authorList>
            <person name="Polle J.E."/>
            <person name="Barry K."/>
            <person name="Cushman J."/>
            <person name="Schmutz J."/>
            <person name="Tran D."/>
            <person name="Hathwaick L.T."/>
            <person name="Yim W.C."/>
            <person name="Jenkins J."/>
            <person name="Mckie-Krisberg Z.M."/>
            <person name="Prochnik S."/>
            <person name="Lindquist E."/>
            <person name="Dockter R.B."/>
            <person name="Adam C."/>
            <person name="Molina H."/>
            <person name="Bunkerborg J."/>
            <person name="Jin E."/>
            <person name="Buchheim M."/>
            <person name="Magnuson J."/>
        </authorList>
    </citation>
    <scope>NUCLEOTIDE SEQUENCE</scope>
    <source>
        <strain evidence="3">CCAP 19/18</strain>
    </source>
</reference>
<dbReference type="InterPro" id="IPR058670">
    <property type="entry name" value="PTPase_dom"/>
</dbReference>
<evidence type="ECO:0000259" key="2">
    <source>
        <dbReference type="Pfam" id="PF25516"/>
    </source>
</evidence>
<name>A0ABQ7GT85_DUNSA</name>
<evidence type="ECO:0000256" key="1">
    <source>
        <dbReference type="SAM" id="MobiDB-lite"/>
    </source>
</evidence>
<feature type="compositionally biased region" description="Low complexity" evidence="1">
    <location>
        <begin position="272"/>
        <end position="285"/>
    </location>
</feature>
<protein>
    <recommendedName>
        <fullName evidence="2">Phosphotyrosine protein phosphatase domain-containing protein</fullName>
    </recommendedName>
</protein>
<keyword evidence="4" id="KW-1185">Reference proteome</keyword>
<gene>
    <name evidence="3" type="ORF">DUNSADRAFT_3865</name>
</gene>
<proteinExistence type="predicted"/>
<evidence type="ECO:0000313" key="3">
    <source>
        <dbReference type="EMBL" id="KAF5837793.1"/>
    </source>
</evidence>
<feature type="region of interest" description="Disordered" evidence="1">
    <location>
        <begin position="259"/>
        <end position="286"/>
    </location>
</feature>
<sequence length="394" mass="40951">MEALASGITVPNIEIVDSLEDADLVLATRAKLKNSPKVRAAIQRFKLPIYTLRSTSSTSILARDLLPVLGLGATAPTKSTSSYDSESEGDLQASLNLSSEARSRRGRSYATASDTYSTKADPHTAGGGTLSGTTSDRAASLLGAEEGGGVSSYGIVGLDSGSYSSGSDSDGWEGDSWAEASWSDGASSSSEFFEVSSSPSAIARLSMRVDSDGNASTVTPADDYADLICSLVRELRYSPLDREYSTQILNSFNMEMALANPKQGDDGSGDPSGETSGTLSSGSTSYPCSTQSIAGLAWALSYTKHKKKFVHANEAALLNLASAAEGRWSDFSGQGLMQLAMGFAGLRVLPSTAWMKSLVEATQKAAAQGQLTSSQAGAISQALVALQGLKPRSP</sequence>
<dbReference type="EMBL" id="MU069603">
    <property type="protein sequence ID" value="KAF5837793.1"/>
    <property type="molecule type" value="Genomic_DNA"/>
</dbReference>
<evidence type="ECO:0000313" key="4">
    <source>
        <dbReference type="Proteomes" id="UP000815325"/>
    </source>
</evidence>
<feature type="region of interest" description="Disordered" evidence="1">
    <location>
        <begin position="76"/>
        <end position="132"/>
    </location>
</feature>
<dbReference type="Proteomes" id="UP000815325">
    <property type="component" value="Unassembled WGS sequence"/>
</dbReference>
<feature type="domain" description="Phosphotyrosine protein phosphatase" evidence="2">
    <location>
        <begin position="9"/>
        <end position="60"/>
    </location>
</feature>
<dbReference type="Pfam" id="PF25516">
    <property type="entry name" value="PTPase"/>
    <property type="match status" value="1"/>
</dbReference>
<accession>A0ABQ7GT85</accession>
<organism evidence="3 4">
    <name type="scientific">Dunaliella salina</name>
    <name type="common">Green alga</name>
    <name type="synonym">Protococcus salinus</name>
    <dbReference type="NCBI Taxonomy" id="3046"/>
    <lineage>
        <taxon>Eukaryota</taxon>
        <taxon>Viridiplantae</taxon>
        <taxon>Chlorophyta</taxon>
        <taxon>core chlorophytes</taxon>
        <taxon>Chlorophyceae</taxon>
        <taxon>CS clade</taxon>
        <taxon>Chlamydomonadales</taxon>
        <taxon>Dunaliellaceae</taxon>
        <taxon>Dunaliella</taxon>
    </lineage>
</organism>
<comment type="caution">
    <text evidence="3">The sequence shown here is derived from an EMBL/GenBank/DDBJ whole genome shotgun (WGS) entry which is preliminary data.</text>
</comment>